<dbReference type="HOGENOM" id="CLU_2670979_0_0_1"/>
<accession>D6RN10</accession>
<evidence type="ECO:0000313" key="2">
    <source>
        <dbReference type="EMBL" id="EFI27798.1"/>
    </source>
</evidence>
<dbReference type="InParanoid" id="D6RN10"/>
<keyword evidence="3" id="KW-1185">Reference proteome</keyword>
<dbReference type="AlphaFoldDB" id="D6RN10"/>
<gene>
    <name evidence="2" type="ORF">CC1G_14721</name>
</gene>
<dbReference type="GeneID" id="9378391"/>
<sequence length="75" mass="7708">MAPSSLGYSHERILSPPATLVIPPNYLVERAAGLPDGSQDPAPPVGQSTGLMQPAASPHPTTAVELQVPAALLAW</sequence>
<reference evidence="2 3" key="1">
    <citation type="journal article" date="2010" name="Proc. Natl. Acad. Sci. U.S.A.">
        <title>Insights into evolution of multicellular fungi from the assembled chromosomes of the mushroom Coprinopsis cinerea (Coprinus cinereus).</title>
        <authorList>
            <person name="Stajich J.E."/>
            <person name="Wilke S.K."/>
            <person name="Ahren D."/>
            <person name="Au C.H."/>
            <person name="Birren B.W."/>
            <person name="Borodovsky M."/>
            <person name="Burns C."/>
            <person name="Canback B."/>
            <person name="Casselton L.A."/>
            <person name="Cheng C.K."/>
            <person name="Deng J."/>
            <person name="Dietrich F.S."/>
            <person name="Fargo D.C."/>
            <person name="Farman M.L."/>
            <person name="Gathman A.C."/>
            <person name="Goldberg J."/>
            <person name="Guigo R."/>
            <person name="Hoegger P.J."/>
            <person name="Hooker J.B."/>
            <person name="Huggins A."/>
            <person name="James T.Y."/>
            <person name="Kamada T."/>
            <person name="Kilaru S."/>
            <person name="Kodira C."/>
            <person name="Kues U."/>
            <person name="Kupfer D."/>
            <person name="Kwan H.S."/>
            <person name="Lomsadze A."/>
            <person name="Li W."/>
            <person name="Lilly W.W."/>
            <person name="Ma L.J."/>
            <person name="Mackey A.J."/>
            <person name="Manning G."/>
            <person name="Martin F."/>
            <person name="Muraguchi H."/>
            <person name="Natvig D.O."/>
            <person name="Palmerini H."/>
            <person name="Ramesh M.A."/>
            <person name="Rehmeyer C.J."/>
            <person name="Roe B.A."/>
            <person name="Shenoy N."/>
            <person name="Stanke M."/>
            <person name="Ter-Hovhannisyan V."/>
            <person name="Tunlid A."/>
            <person name="Velagapudi R."/>
            <person name="Vision T.J."/>
            <person name="Zeng Q."/>
            <person name="Zolan M.E."/>
            <person name="Pukkila P.J."/>
        </authorList>
    </citation>
    <scope>NUCLEOTIDE SEQUENCE [LARGE SCALE GENOMIC DNA]</scope>
    <source>
        <strain evidence="3">Okayama-7 / 130 / ATCC MYA-4618 / FGSC 9003</strain>
    </source>
</reference>
<dbReference type="Proteomes" id="UP000001861">
    <property type="component" value="Unassembled WGS sequence"/>
</dbReference>
<organism evidence="2 3">
    <name type="scientific">Coprinopsis cinerea (strain Okayama-7 / 130 / ATCC MYA-4618 / FGSC 9003)</name>
    <name type="common">Inky cap fungus</name>
    <name type="synonym">Hormographiella aspergillata</name>
    <dbReference type="NCBI Taxonomy" id="240176"/>
    <lineage>
        <taxon>Eukaryota</taxon>
        <taxon>Fungi</taxon>
        <taxon>Dikarya</taxon>
        <taxon>Basidiomycota</taxon>
        <taxon>Agaricomycotina</taxon>
        <taxon>Agaricomycetes</taxon>
        <taxon>Agaricomycetidae</taxon>
        <taxon>Agaricales</taxon>
        <taxon>Agaricineae</taxon>
        <taxon>Psathyrellaceae</taxon>
        <taxon>Coprinopsis</taxon>
    </lineage>
</organism>
<evidence type="ECO:0000256" key="1">
    <source>
        <dbReference type="SAM" id="MobiDB-lite"/>
    </source>
</evidence>
<evidence type="ECO:0000313" key="3">
    <source>
        <dbReference type="Proteomes" id="UP000001861"/>
    </source>
</evidence>
<dbReference type="EMBL" id="AACS02000005">
    <property type="protein sequence ID" value="EFI27798.1"/>
    <property type="molecule type" value="Genomic_DNA"/>
</dbReference>
<feature type="region of interest" description="Disordered" evidence="1">
    <location>
        <begin position="31"/>
        <end position="61"/>
    </location>
</feature>
<proteinExistence type="predicted"/>
<name>D6RN10_COPC7</name>
<dbReference type="RefSeq" id="XP_002911292.1">
    <property type="nucleotide sequence ID" value="XM_002911246.1"/>
</dbReference>
<dbReference type="KEGG" id="cci:CC1G_14721"/>
<protein>
    <submittedName>
        <fullName evidence="2">Uncharacterized protein</fullName>
    </submittedName>
</protein>
<comment type="caution">
    <text evidence="2">The sequence shown here is derived from an EMBL/GenBank/DDBJ whole genome shotgun (WGS) entry which is preliminary data.</text>
</comment>
<dbReference type="VEuPathDB" id="FungiDB:CC1G_14721"/>